<keyword evidence="4 5" id="KW-0067">ATP-binding</keyword>
<dbReference type="GO" id="GO:0000725">
    <property type="term" value="P:recombinational repair"/>
    <property type="evidence" value="ECO:0007669"/>
    <property type="project" value="TreeGrafter"/>
</dbReference>
<evidence type="ECO:0000256" key="2">
    <source>
        <dbReference type="ARBA" id="ARBA00022801"/>
    </source>
</evidence>
<dbReference type="GO" id="GO:0043138">
    <property type="term" value="F:3'-5' DNA helicase activity"/>
    <property type="evidence" value="ECO:0007669"/>
    <property type="project" value="TreeGrafter"/>
</dbReference>
<proteinExistence type="predicted"/>
<dbReference type="PANTHER" id="PTHR11070">
    <property type="entry name" value="UVRD / RECB / PCRA DNA HELICASE FAMILY MEMBER"/>
    <property type="match status" value="1"/>
</dbReference>
<dbReference type="GO" id="GO:0005829">
    <property type="term" value="C:cytosol"/>
    <property type="evidence" value="ECO:0007669"/>
    <property type="project" value="TreeGrafter"/>
</dbReference>
<dbReference type="InterPro" id="IPR027785">
    <property type="entry name" value="UvrD-like_helicase_C"/>
</dbReference>
<dbReference type="EMBL" id="JAEEGC010000137">
    <property type="protein sequence ID" value="MBV7275878.1"/>
    <property type="molecule type" value="Genomic_DNA"/>
</dbReference>
<evidence type="ECO:0000256" key="4">
    <source>
        <dbReference type="ARBA" id="ARBA00022840"/>
    </source>
</evidence>
<dbReference type="PANTHER" id="PTHR11070:SF17">
    <property type="entry name" value="DNA HELICASE IV"/>
    <property type="match status" value="1"/>
</dbReference>
<comment type="caution">
    <text evidence="7">The sequence shown here is derived from an EMBL/GenBank/DDBJ whole genome shotgun (WGS) entry which is preliminary data.</text>
</comment>
<feature type="binding site" evidence="5">
    <location>
        <begin position="230"/>
        <end position="237"/>
    </location>
    <ligand>
        <name>ATP</name>
        <dbReference type="ChEBI" id="CHEBI:30616"/>
    </ligand>
</feature>
<dbReference type="InterPro" id="IPR048228">
    <property type="entry name" value="HelD_bacillota"/>
</dbReference>
<dbReference type="NCBIfam" id="NF041464">
    <property type="entry name" value="HelD_BACSU"/>
    <property type="match status" value="1"/>
</dbReference>
<accession>A0A949U3Q6</accession>
<dbReference type="GO" id="GO:0003677">
    <property type="term" value="F:DNA binding"/>
    <property type="evidence" value="ECO:0007669"/>
    <property type="project" value="InterPro"/>
</dbReference>
<keyword evidence="8" id="KW-1185">Reference proteome</keyword>
<reference evidence="7" key="1">
    <citation type="submission" date="2020-12" db="EMBL/GenBank/DDBJ databases">
        <title>Clostridium thailandense sp. nov., a novel acetogenic bacterium isolated from peat land soil in Thailand.</title>
        <authorList>
            <person name="Chaikitkaew S."/>
            <person name="Birkeland N.K."/>
        </authorList>
    </citation>
    <scope>NUCLEOTIDE SEQUENCE</scope>
    <source>
        <strain evidence="7">PL3</strain>
    </source>
</reference>
<dbReference type="InterPro" id="IPR000212">
    <property type="entry name" value="DNA_helicase_UvrD/REP"/>
</dbReference>
<dbReference type="Pfam" id="PF00580">
    <property type="entry name" value="UvrD-helicase"/>
    <property type="match status" value="1"/>
</dbReference>
<keyword evidence="3 5" id="KW-0347">Helicase</keyword>
<evidence type="ECO:0000313" key="8">
    <source>
        <dbReference type="Proteomes" id="UP000694308"/>
    </source>
</evidence>
<dbReference type="PROSITE" id="PS51198">
    <property type="entry name" value="UVRD_HELICASE_ATP_BIND"/>
    <property type="match status" value="1"/>
</dbReference>
<evidence type="ECO:0000256" key="5">
    <source>
        <dbReference type="PROSITE-ProRule" id="PRU00560"/>
    </source>
</evidence>
<keyword evidence="2 5" id="KW-0378">Hydrolase</keyword>
<gene>
    <name evidence="7" type="ORF">I6U48_23565</name>
</gene>
<dbReference type="InterPro" id="IPR014016">
    <property type="entry name" value="UvrD-like_ATP-bd"/>
</dbReference>
<dbReference type="Pfam" id="PF13538">
    <property type="entry name" value="UvrD_C_2"/>
    <property type="match status" value="1"/>
</dbReference>
<evidence type="ECO:0000256" key="3">
    <source>
        <dbReference type="ARBA" id="ARBA00022806"/>
    </source>
</evidence>
<dbReference type="RefSeq" id="WP_218322919.1">
    <property type="nucleotide sequence ID" value="NZ_JAEEGC010000137.1"/>
</dbReference>
<dbReference type="GO" id="GO:0016787">
    <property type="term" value="F:hydrolase activity"/>
    <property type="evidence" value="ECO:0007669"/>
    <property type="project" value="UniProtKB-UniRule"/>
</dbReference>
<evidence type="ECO:0000313" key="7">
    <source>
        <dbReference type="EMBL" id="MBV7275878.1"/>
    </source>
</evidence>
<keyword evidence="1 5" id="KW-0547">Nucleotide-binding</keyword>
<dbReference type="Proteomes" id="UP000694308">
    <property type="component" value="Unassembled WGS sequence"/>
</dbReference>
<feature type="domain" description="UvrD-like helicase ATP-binding" evidence="6">
    <location>
        <begin position="209"/>
        <end position="577"/>
    </location>
</feature>
<protein>
    <submittedName>
        <fullName evidence="7">UvrD-helicase domain-containing protein</fullName>
    </submittedName>
</protein>
<evidence type="ECO:0000256" key="1">
    <source>
        <dbReference type="ARBA" id="ARBA00022741"/>
    </source>
</evidence>
<evidence type="ECO:0000259" key="6">
    <source>
        <dbReference type="PROSITE" id="PS51198"/>
    </source>
</evidence>
<dbReference type="GO" id="GO:0005524">
    <property type="term" value="F:ATP binding"/>
    <property type="evidence" value="ECO:0007669"/>
    <property type="project" value="UniProtKB-UniRule"/>
</dbReference>
<name>A0A949U3Q6_9CLOT</name>
<organism evidence="7 8">
    <name type="scientific">Clostridium thailandense</name>
    <dbReference type="NCBI Taxonomy" id="2794346"/>
    <lineage>
        <taxon>Bacteria</taxon>
        <taxon>Bacillati</taxon>
        <taxon>Bacillota</taxon>
        <taxon>Clostridia</taxon>
        <taxon>Eubacteriales</taxon>
        <taxon>Clostridiaceae</taxon>
        <taxon>Clostridium</taxon>
    </lineage>
</organism>
<dbReference type="AlphaFoldDB" id="A0A949U3Q6"/>
<sequence>MNINDFEWKIENEWLELVLKEAQRQLEEKLDYKDRFKKDALETQKEMWEELGSVSVINGLEQVVSFMGFIDRMKYQKRNHEITRRLQEKYARMLQSPYFGRIDFFEKGEEKAEKYYIGTSNLINEDYDFLIYDWRAPSSSMFYDYEIGKAAFKCVEGTIEGDLTLKRQYKISKGKMEYMFDSNLKIDDEILQEILGKTTDSKMKTIVTTIQREQNKVIRNEESKNLIVQGPAGSGKTSIALHRIAYLLYKHREKITPQNIVIFSPNQIFNDYISTVLPQLGEDNMLQTTFKEYMHKALGDRFIKEDYSNMMEFILTSKQFWNYEIRIRNIKYKSSLEFIEVLKRHAESIEKAGRSFKDIVFGDKLIVSSKDLEELYYKDYINLPLKRRLDKIRERILFLLDPYKKERINEIYEELWNTGSFIDEKEVNEKAAASACEETKHIYKEISRVTDFDLLDIYKKLFENLAPKIKNYTLKNLDSKLLNYEDQVPMLYLKGVFGDLPKTTDIKYVVIDEAQDYTPLQYEIFYQLFRHANITMLGDLNQSINPFMNVGDYSNIAHIFPQDNTCIINLTKSYRSTMEITEFSRKLLNHKVNDEYVERSGDKPTVLGLFDENSINERIIKDIEMYKAKGYKSIGIITRTIKEADRVYSFLKNKTEVKALTKDDDEYINGSLVIPAYLAKGLEFDIVIIYNAGNENYSSEEERLLFYTACTRALHKLNIYYAGKLTPLLEEIF</sequence>